<reference evidence="3" key="1">
    <citation type="submission" date="2016-06" db="UniProtKB">
        <authorList>
            <consortium name="WormBaseParasite"/>
        </authorList>
    </citation>
    <scope>IDENTIFICATION</scope>
</reference>
<organism evidence="3">
    <name type="scientific">Gongylonema pulchrum</name>
    <dbReference type="NCBI Taxonomy" id="637853"/>
    <lineage>
        <taxon>Eukaryota</taxon>
        <taxon>Metazoa</taxon>
        <taxon>Ecdysozoa</taxon>
        <taxon>Nematoda</taxon>
        <taxon>Chromadorea</taxon>
        <taxon>Rhabditida</taxon>
        <taxon>Spirurina</taxon>
        <taxon>Spiruromorpha</taxon>
        <taxon>Spiruroidea</taxon>
        <taxon>Gongylonematidae</taxon>
        <taxon>Gongylonema</taxon>
    </lineage>
</organism>
<evidence type="ECO:0000313" key="2">
    <source>
        <dbReference type="Proteomes" id="UP000271098"/>
    </source>
</evidence>
<sequence>MDLENCDRLVQCFLKERISCNRHLQLENLVETALSYTEIFKSILQHLKDVEQESTAVLLLLLDIVKVEQRSLAPYFSDMRVFFLRNLF</sequence>
<accession>A0A183D8V7</accession>
<name>A0A183D8V7_9BILA</name>
<keyword evidence="2" id="KW-1185">Reference proteome</keyword>
<dbReference type="AlphaFoldDB" id="A0A183D8V7"/>
<dbReference type="Proteomes" id="UP000271098">
    <property type="component" value="Unassembled WGS sequence"/>
</dbReference>
<gene>
    <name evidence="1" type="ORF">GPUH_LOCUS5148</name>
</gene>
<protein>
    <submittedName>
        <fullName evidence="3">Nuclear receptor</fullName>
    </submittedName>
</protein>
<dbReference type="EMBL" id="UYRT01010534">
    <property type="protein sequence ID" value="VDK49312.1"/>
    <property type="molecule type" value="Genomic_DNA"/>
</dbReference>
<evidence type="ECO:0000313" key="1">
    <source>
        <dbReference type="EMBL" id="VDK49312.1"/>
    </source>
</evidence>
<dbReference type="WBParaSite" id="GPUH_0000515501-mRNA-1">
    <property type="protein sequence ID" value="GPUH_0000515501-mRNA-1"/>
    <property type="gene ID" value="GPUH_0000515501"/>
</dbReference>
<reference evidence="1 2" key="2">
    <citation type="submission" date="2018-11" db="EMBL/GenBank/DDBJ databases">
        <authorList>
            <consortium name="Pathogen Informatics"/>
        </authorList>
    </citation>
    <scope>NUCLEOTIDE SEQUENCE [LARGE SCALE GENOMIC DNA]</scope>
</reference>
<proteinExistence type="predicted"/>
<evidence type="ECO:0000313" key="3">
    <source>
        <dbReference type="WBParaSite" id="GPUH_0000515501-mRNA-1"/>
    </source>
</evidence>